<dbReference type="InterPro" id="IPR028096">
    <property type="entry name" value="EfeO_Cupredoxin"/>
</dbReference>
<dbReference type="GO" id="GO:0042597">
    <property type="term" value="C:periplasmic space"/>
    <property type="evidence" value="ECO:0007669"/>
    <property type="project" value="UniProtKB-SubCell"/>
</dbReference>
<dbReference type="AlphaFoldDB" id="A0A4V2SFK6"/>
<dbReference type="Gene3D" id="2.60.40.420">
    <property type="entry name" value="Cupredoxins - blue copper proteins"/>
    <property type="match status" value="1"/>
</dbReference>
<keyword evidence="2" id="KW-0732">Signal</keyword>
<reference evidence="4 5" key="1">
    <citation type="submission" date="2019-03" db="EMBL/GenBank/DDBJ databases">
        <title>Genomic Encyclopedia of Type Strains, Phase IV (KMG-IV): sequencing the most valuable type-strain genomes for metagenomic binning, comparative biology and taxonomic classification.</title>
        <authorList>
            <person name="Goeker M."/>
        </authorList>
    </citation>
    <scope>NUCLEOTIDE SEQUENCE [LARGE SCALE GENOMIC DNA]</scope>
    <source>
        <strain evidence="4 5">DSM 1709</strain>
    </source>
</reference>
<proteinExistence type="predicted"/>
<evidence type="ECO:0000313" key="4">
    <source>
        <dbReference type="EMBL" id="TCO97657.1"/>
    </source>
</evidence>
<dbReference type="OrthoDB" id="5958460at2"/>
<feature type="signal peptide" evidence="2">
    <location>
        <begin position="1"/>
        <end position="24"/>
    </location>
</feature>
<dbReference type="Proteomes" id="UP000295106">
    <property type="component" value="Unassembled WGS sequence"/>
</dbReference>
<sequence>MAARVSRRAALAAVLALGAGAAAAQGLATYPVVIKNGRIDPARLEVPAGVKIKLTIRNEGPGPSEFENLDLRVEKVLGPGANSFVVIHPLRPGSYHFIDEFHLDQPGMTIVAK</sequence>
<organism evidence="4 5">
    <name type="scientific">Rubrivivax gelatinosus</name>
    <name type="common">Rhodocyclus gelatinosus</name>
    <name type="synonym">Rhodopseudomonas gelatinosa</name>
    <dbReference type="NCBI Taxonomy" id="28068"/>
    <lineage>
        <taxon>Bacteria</taxon>
        <taxon>Pseudomonadati</taxon>
        <taxon>Pseudomonadota</taxon>
        <taxon>Betaproteobacteria</taxon>
        <taxon>Burkholderiales</taxon>
        <taxon>Sphaerotilaceae</taxon>
        <taxon>Rubrivivax</taxon>
    </lineage>
</organism>
<dbReference type="EMBL" id="SLXD01000021">
    <property type="protein sequence ID" value="TCO97657.1"/>
    <property type="molecule type" value="Genomic_DNA"/>
</dbReference>
<name>A0A4V2SFK6_RUBGE</name>
<dbReference type="RefSeq" id="WP_132649628.1">
    <property type="nucleotide sequence ID" value="NZ_CP181386.1"/>
</dbReference>
<evidence type="ECO:0000313" key="5">
    <source>
        <dbReference type="Proteomes" id="UP000295106"/>
    </source>
</evidence>
<protein>
    <submittedName>
        <fullName evidence="4">Cupredoxin-like protein</fullName>
    </submittedName>
</protein>
<dbReference type="Pfam" id="PF13473">
    <property type="entry name" value="Cupredoxin_1"/>
    <property type="match status" value="1"/>
</dbReference>
<comment type="caution">
    <text evidence="4">The sequence shown here is derived from an EMBL/GenBank/DDBJ whole genome shotgun (WGS) entry which is preliminary data.</text>
</comment>
<gene>
    <name evidence="4" type="ORF">EV684_12119</name>
</gene>
<dbReference type="InterPro" id="IPR008972">
    <property type="entry name" value="Cupredoxin"/>
</dbReference>
<comment type="subcellular location">
    <subcellularLocation>
        <location evidence="1">Periplasm</location>
    </subcellularLocation>
</comment>
<evidence type="ECO:0000256" key="2">
    <source>
        <dbReference type="SAM" id="SignalP"/>
    </source>
</evidence>
<evidence type="ECO:0000259" key="3">
    <source>
        <dbReference type="Pfam" id="PF13473"/>
    </source>
</evidence>
<feature type="domain" description="EfeO-type cupredoxin-like" evidence="3">
    <location>
        <begin position="10"/>
        <end position="111"/>
    </location>
</feature>
<dbReference type="GeneID" id="99685340"/>
<accession>A0A4V2SFK6</accession>
<evidence type="ECO:0000256" key="1">
    <source>
        <dbReference type="ARBA" id="ARBA00004418"/>
    </source>
</evidence>
<feature type="chain" id="PRO_5020638713" evidence="2">
    <location>
        <begin position="25"/>
        <end position="113"/>
    </location>
</feature>
<dbReference type="SUPFAM" id="SSF49503">
    <property type="entry name" value="Cupredoxins"/>
    <property type="match status" value="1"/>
</dbReference>